<keyword evidence="13 17" id="KW-0472">Membrane</keyword>
<comment type="similarity">
    <text evidence="5">Belongs to the STT3 family.</text>
</comment>
<proteinExistence type="inferred from homology"/>
<dbReference type="Proteomes" id="UP000062043">
    <property type="component" value="Chromosome"/>
</dbReference>
<evidence type="ECO:0000256" key="11">
    <source>
        <dbReference type="ARBA" id="ARBA00022842"/>
    </source>
</evidence>
<feature type="transmembrane region" description="Helical" evidence="17">
    <location>
        <begin position="413"/>
        <end position="430"/>
    </location>
</feature>
<feature type="transmembrane region" description="Helical" evidence="17">
    <location>
        <begin position="229"/>
        <end position="246"/>
    </location>
</feature>
<comment type="cofactor">
    <cofactor evidence="1">
        <name>Mn(2+)</name>
        <dbReference type="ChEBI" id="CHEBI:29035"/>
    </cofactor>
</comment>
<evidence type="ECO:0000256" key="16">
    <source>
        <dbReference type="ARBA" id="ARBA00034066"/>
    </source>
</evidence>
<sequence>MTRKRGRKKKETTESTSEKRKVSVAHLVLKSIKSIPKPLIPALITLIALVIRLIPYRLRYPIGYDPYFHLAYLEYVTEHGWANYFPYALGPWGFLINHFHPKGMWGAPYVIYTIGKVLGLSAYGAFKLVPPIFGALTVLALYYTVRRIHSEKAAILSSLILALTFGHIFRSMANYYRGDNYALFWYSIVLLFFSLALFEKNPRKKTVLYTLAGLAGGFSSAFWSAYYIVLVLPLFVALSVSAYSFMRENRFIDALLMALSTGIAALIASAMGRVLGFGMFWEGNWQGEQLLKLTGIKPGPLEDVYLALHLVIILPVTVLIIGALWALKSKVPEKLKKIGTAGTLGIMALVFIGLLWKYSGTFELLSAGLTTFGGAATAEMSKPEWWDIKTAYHVLLVFPLLYPLSLRKPRLSDAFALGSSLPLIVLAGYWTRFLFIGSLGLALLGGIGGAEILKLTRENARPLGALTLTALLLVGGYHSVKATYEVKPIVDEHWENALKYLSDISNENDIVLTWWDHGHWVTYFSHRAAVAQGTPSELVSKFYLGKTTKENLLELGVDYITVSFDTMLKWESVKATAGRTNGYVLIVMPFVGTYGDTALFQNGNYQAAVRKNGVAWNVLVNAAGAQFIPKETWIEDKNGVYLANVTGEKAGNAYLYVNLNYGYAVLMDGDTFKTPFARLMFTNDYPQDYELVYTDGGMVKVFGLLHPNVALVREDEPVLRFENATGDTLRIYGYTDNGERVFYQVYNVSGMREFRIPPDVKGAVIRYTYLKGDRILDRGVFRRSDGWS</sequence>
<reference evidence="20 21" key="1">
    <citation type="submission" date="2014-01" db="EMBL/GenBank/DDBJ databases">
        <title>Genome sequencing of Thermococcus guaymasensis.</title>
        <authorList>
            <person name="Zhang X."/>
            <person name="Alvare G."/>
            <person name="Fristensky B."/>
            <person name="Chen L."/>
            <person name="Suen T."/>
            <person name="Chen Q."/>
            <person name="Ma K."/>
        </authorList>
    </citation>
    <scope>NUCLEOTIDE SEQUENCE [LARGE SCALE GENOMIC DNA]</scope>
    <source>
        <strain evidence="20 21">DSM 11113</strain>
    </source>
</reference>
<evidence type="ECO:0000256" key="8">
    <source>
        <dbReference type="ARBA" id="ARBA00022679"/>
    </source>
</evidence>
<dbReference type="OrthoDB" id="82393at2157"/>
<feature type="domain" description="STT3/PglB/AglB core" evidence="19">
    <location>
        <begin position="508"/>
        <end position="566"/>
    </location>
</feature>
<evidence type="ECO:0000256" key="1">
    <source>
        <dbReference type="ARBA" id="ARBA00001936"/>
    </source>
</evidence>
<feature type="domain" description="Oligosaccharyl transferase STT3 N-terminal" evidence="18">
    <location>
        <begin position="62"/>
        <end position="276"/>
    </location>
</feature>
<dbReference type="EMBL" id="CP007140">
    <property type="protein sequence ID" value="AJC71749.1"/>
    <property type="molecule type" value="Genomic_DNA"/>
</dbReference>
<name>A0A0X1KKF3_9EURY</name>
<dbReference type="PANTHER" id="PTHR13872">
    <property type="entry name" value="DOLICHYL-DIPHOSPHOOLIGOSACCHARIDE--PROTEIN GLYCOSYLTRANSFERASE SUBUNIT"/>
    <property type="match status" value="1"/>
</dbReference>
<dbReference type="EC" id="2.4.99.21" evidence="6"/>
<dbReference type="UniPathway" id="UPA00378"/>
<organism evidence="20 21">
    <name type="scientific">Thermococcus guaymasensis DSM 11113</name>
    <dbReference type="NCBI Taxonomy" id="1432656"/>
    <lineage>
        <taxon>Archaea</taxon>
        <taxon>Methanobacteriati</taxon>
        <taxon>Methanobacteriota</taxon>
        <taxon>Thermococci</taxon>
        <taxon>Thermococcales</taxon>
        <taxon>Thermococcaceae</taxon>
        <taxon>Thermococcus</taxon>
    </lineage>
</organism>
<comment type="catalytic activity">
    <reaction evidence="16">
        <text>an archaeal dolichyl phosphooligosaccharide + [protein]-L-asparagine = an archaeal dolichyl phosphate + a glycoprotein with the oligosaccharide chain attached by N-beta-D-glycosyl linkage to a protein L-asparagine.</text>
        <dbReference type="EC" id="2.4.99.21"/>
    </reaction>
</comment>
<accession>A0A0X1KKF3</accession>
<evidence type="ECO:0000259" key="19">
    <source>
        <dbReference type="Pfam" id="PF21436"/>
    </source>
</evidence>
<feature type="transmembrane region" description="Helical" evidence="17">
    <location>
        <begin position="181"/>
        <end position="199"/>
    </location>
</feature>
<evidence type="ECO:0000256" key="13">
    <source>
        <dbReference type="ARBA" id="ARBA00023136"/>
    </source>
</evidence>
<feature type="transmembrane region" description="Helical" evidence="17">
    <location>
        <begin position="152"/>
        <end position="169"/>
    </location>
</feature>
<dbReference type="PATRIC" id="fig|1432656.3.peg.1153"/>
<keyword evidence="21" id="KW-1185">Reference proteome</keyword>
<dbReference type="STRING" id="1432656.X802_05945"/>
<comment type="pathway">
    <text evidence="4">Protein modification; protein glycosylation.</text>
</comment>
<keyword evidence="9 17" id="KW-0812">Transmembrane</keyword>
<keyword evidence="10" id="KW-0479">Metal-binding</keyword>
<evidence type="ECO:0000256" key="3">
    <source>
        <dbReference type="ARBA" id="ARBA00004651"/>
    </source>
</evidence>
<feature type="transmembrane region" description="Helical" evidence="17">
    <location>
        <begin position="128"/>
        <end position="145"/>
    </location>
</feature>
<dbReference type="Gene3D" id="3.40.50.12610">
    <property type="match status" value="1"/>
</dbReference>
<evidence type="ECO:0000256" key="14">
    <source>
        <dbReference type="ARBA" id="ARBA00023211"/>
    </source>
</evidence>
<dbReference type="InterPro" id="IPR003674">
    <property type="entry name" value="Oligo_trans_STT3"/>
</dbReference>
<keyword evidence="8" id="KW-0808">Transferase</keyword>
<protein>
    <recommendedName>
        <fullName evidence="6">dolichyl-phosphooligosaccharide-protein glycotransferase</fullName>
        <ecNumber evidence="6">2.4.99.21</ecNumber>
    </recommendedName>
    <alternativeName>
        <fullName evidence="15">Oligosaccharyl transferase</fullName>
    </alternativeName>
</protein>
<evidence type="ECO:0000256" key="7">
    <source>
        <dbReference type="ARBA" id="ARBA00022676"/>
    </source>
</evidence>
<feature type="transmembrane region" description="Helical" evidence="17">
    <location>
        <begin position="39"/>
        <end position="58"/>
    </location>
</feature>
<evidence type="ECO:0000256" key="10">
    <source>
        <dbReference type="ARBA" id="ARBA00022723"/>
    </source>
</evidence>
<dbReference type="Pfam" id="PF21436">
    <property type="entry name" value="STT3-PglB_core"/>
    <property type="match status" value="1"/>
</dbReference>
<evidence type="ECO:0000256" key="4">
    <source>
        <dbReference type="ARBA" id="ARBA00004922"/>
    </source>
</evidence>
<evidence type="ECO:0000259" key="18">
    <source>
        <dbReference type="Pfam" id="PF02516"/>
    </source>
</evidence>
<dbReference type="GO" id="GO:0005886">
    <property type="term" value="C:plasma membrane"/>
    <property type="evidence" value="ECO:0007669"/>
    <property type="project" value="UniProtKB-SubCell"/>
</dbReference>
<dbReference type="Pfam" id="PF02516">
    <property type="entry name" value="STT3"/>
    <property type="match status" value="1"/>
</dbReference>
<keyword evidence="11" id="KW-0460">Magnesium</keyword>
<dbReference type="GeneID" id="27135197"/>
<evidence type="ECO:0000256" key="2">
    <source>
        <dbReference type="ARBA" id="ARBA00001946"/>
    </source>
</evidence>
<evidence type="ECO:0000256" key="15">
    <source>
        <dbReference type="ARBA" id="ARBA00030679"/>
    </source>
</evidence>
<dbReference type="InterPro" id="IPR048999">
    <property type="entry name" value="STT3-PglB_core"/>
</dbReference>
<feature type="transmembrane region" description="Helical" evidence="17">
    <location>
        <begin position="304"/>
        <end position="326"/>
    </location>
</feature>
<feature type="transmembrane region" description="Helical" evidence="17">
    <location>
        <begin position="338"/>
        <end position="356"/>
    </location>
</feature>
<dbReference type="GO" id="GO:0004576">
    <property type="term" value="F:oligosaccharyl transferase activity"/>
    <property type="evidence" value="ECO:0007669"/>
    <property type="project" value="InterPro"/>
</dbReference>
<dbReference type="KEGG" id="tgy:X802_05945"/>
<dbReference type="InterPro" id="IPR048307">
    <property type="entry name" value="STT3_N"/>
</dbReference>
<dbReference type="AlphaFoldDB" id="A0A0X1KKF3"/>
<keyword evidence="14" id="KW-0464">Manganese</keyword>
<evidence type="ECO:0000256" key="6">
    <source>
        <dbReference type="ARBA" id="ARBA00012602"/>
    </source>
</evidence>
<comment type="subcellular location">
    <subcellularLocation>
        <location evidence="3">Cell membrane</location>
        <topology evidence="3">Multi-pass membrane protein</topology>
    </subcellularLocation>
</comment>
<dbReference type="RefSeq" id="WP_062374137.1">
    <property type="nucleotide sequence ID" value="NZ_CP007140.1"/>
</dbReference>
<evidence type="ECO:0000313" key="20">
    <source>
        <dbReference type="EMBL" id="AJC71749.1"/>
    </source>
</evidence>
<gene>
    <name evidence="20" type="ORF">X802_05945</name>
</gene>
<keyword evidence="7" id="KW-0328">Glycosyltransferase</keyword>
<evidence type="ECO:0000256" key="5">
    <source>
        <dbReference type="ARBA" id="ARBA00010810"/>
    </source>
</evidence>
<keyword evidence="12 17" id="KW-1133">Transmembrane helix</keyword>
<feature type="transmembrane region" description="Helical" evidence="17">
    <location>
        <begin position="258"/>
        <end position="281"/>
    </location>
</feature>
<dbReference type="PANTHER" id="PTHR13872:SF1">
    <property type="entry name" value="DOLICHYL-DIPHOSPHOOLIGOSACCHARIDE--PROTEIN GLYCOSYLTRANSFERASE SUBUNIT STT3B"/>
    <property type="match status" value="1"/>
</dbReference>
<evidence type="ECO:0000256" key="9">
    <source>
        <dbReference type="ARBA" id="ARBA00022692"/>
    </source>
</evidence>
<evidence type="ECO:0000256" key="12">
    <source>
        <dbReference type="ARBA" id="ARBA00022989"/>
    </source>
</evidence>
<evidence type="ECO:0000313" key="21">
    <source>
        <dbReference type="Proteomes" id="UP000062043"/>
    </source>
</evidence>
<feature type="transmembrane region" description="Helical" evidence="17">
    <location>
        <begin position="390"/>
        <end position="406"/>
    </location>
</feature>
<evidence type="ECO:0000256" key="17">
    <source>
        <dbReference type="SAM" id="Phobius"/>
    </source>
</evidence>
<dbReference type="GO" id="GO:0046872">
    <property type="term" value="F:metal ion binding"/>
    <property type="evidence" value="ECO:0007669"/>
    <property type="project" value="UniProtKB-KW"/>
</dbReference>
<comment type="cofactor">
    <cofactor evidence="2">
        <name>Mg(2+)</name>
        <dbReference type="ChEBI" id="CHEBI:18420"/>
    </cofactor>
</comment>